<gene>
    <name evidence="1" type="ORF">TTHERM_000016168</name>
</gene>
<protein>
    <submittedName>
        <fullName evidence="1">Uncharacterized protein</fullName>
    </submittedName>
</protein>
<organism evidence="1 2">
    <name type="scientific">Tetrahymena thermophila (strain SB210)</name>
    <dbReference type="NCBI Taxonomy" id="312017"/>
    <lineage>
        <taxon>Eukaryota</taxon>
        <taxon>Sar</taxon>
        <taxon>Alveolata</taxon>
        <taxon>Ciliophora</taxon>
        <taxon>Intramacronucleata</taxon>
        <taxon>Oligohymenophorea</taxon>
        <taxon>Hymenostomatida</taxon>
        <taxon>Tetrahymenina</taxon>
        <taxon>Tetrahymenidae</taxon>
        <taxon>Tetrahymena</taxon>
    </lineage>
</organism>
<dbReference type="KEGG" id="tet:TTHERM_000016168"/>
<dbReference type="EMBL" id="GG662845">
    <property type="protein sequence ID" value="EWS76370.1"/>
    <property type="molecule type" value="Genomic_DNA"/>
</dbReference>
<dbReference type="RefSeq" id="XP_012651154.1">
    <property type="nucleotide sequence ID" value="XM_012795700.1"/>
</dbReference>
<accession>W7XAF4</accession>
<name>W7XAF4_TETTS</name>
<evidence type="ECO:0000313" key="1">
    <source>
        <dbReference type="EMBL" id="EWS76370.1"/>
    </source>
</evidence>
<keyword evidence="2" id="KW-1185">Reference proteome</keyword>
<proteinExistence type="predicted"/>
<dbReference type="Proteomes" id="UP000009168">
    <property type="component" value="Unassembled WGS sequence"/>
</dbReference>
<dbReference type="AlphaFoldDB" id="W7XAF4"/>
<evidence type="ECO:0000313" key="2">
    <source>
        <dbReference type="Proteomes" id="UP000009168"/>
    </source>
</evidence>
<dbReference type="InParanoid" id="W7XAF4"/>
<reference evidence="2" key="1">
    <citation type="journal article" date="2006" name="PLoS Biol.">
        <title>Macronuclear genome sequence of the ciliate Tetrahymena thermophila, a model eukaryote.</title>
        <authorList>
            <person name="Eisen J.A."/>
            <person name="Coyne R.S."/>
            <person name="Wu M."/>
            <person name="Wu D."/>
            <person name="Thiagarajan M."/>
            <person name="Wortman J.R."/>
            <person name="Badger J.H."/>
            <person name="Ren Q."/>
            <person name="Amedeo P."/>
            <person name="Jones K.M."/>
            <person name="Tallon L.J."/>
            <person name="Delcher A.L."/>
            <person name="Salzberg S.L."/>
            <person name="Silva J.C."/>
            <person name="Haas B.J."/>
            <person name="Majoros W.H."/>
            <person name="Farzad M."/>
            <person name="Carlton J.M."/>
            <person name="Smith R.K. Jr."/>
            <person name="Garg J."/>
            <person name="Pearlman R.E."/>
            <person name="Karrer K.M."/>
            <person name="Sun L."/>
            <person name="Manning G."/>
            <person name="Elde N.C."/>
            <person name="Turkewitz A.P."/>
            <person name="Asai D.J."/>
            <person name="Wilkes D.E."/>
            <person name="Wang Y."/>
            <person name="Cai H."/>
            <person name="Collins K."/>
            <person name="Stewart B.A."/>
            <person name="Lee S.R."/>
            <person name="Wilamowska K."/>
            <person name="Weinberg Z."/>
            <person name="Ruzzo W.L."/>
            <person name="Wloga D."/>
            <person name="Gaertig J."/>
            <person name="Frankel J."/>
            <person name="Tsao C.-C."/>
            <person name="Gorovsky M.A."/>
            <person name="Keeling P.J."/>
            <person name="Waller R.F."/>
            <person name="Patron N.J."/>
            <person name="Cherry J.M."/>
            <person name="Stover N.A."/>
            <person name="Krieger C.J."/>
            <person name="del Toro C."/>
            <person name="Ryder H.F."/>
            <person name="Williamson S.C."/>
            <person name="Barbeau R.A."/>
            <person name="Hamilton E.P."/>
            <person name="Orias E."/>
        </authorList>
    </citation>
    <scope>NUCLEOTIDE SEQUENCE [LARGE SCALE GENOMIC DNA]</scope>
    <source>
        <strain evidence="2">SB210</strain>
    </source>
</reference>
<dbReference type="GeneID" id="24436835"/>
<sequence>MKRTSTLKASLPEHKNQTKKHVKEQKIFFLHKKIPSQFLPYHFLLEVSNQNNLDFSSLLLLSISQIKIFCIYVRVQLKWSIFVIVAVEFFIKQNDKITMKEKALKMKFEAILKKKLQHLQKFYYKSRQTQNLVFASLNLNRFDLKM</sequence>